<comment type="cofactor">
    <cofactor evidence="1">
        <name>Mn(2+)</name>
        <dbReference type="ChEBI" id="CHEBI:29035"/>
    </cofactor>
</comment>
<dbReference type="SUPFAM" id="SSF55811">
    <property type="entry name" value="Nudix"/>
    <property type="match status" value="1"/>
</dbReference>
<comment type="cofactor">
    <cofactor evidence="2">
        <name>Mg(2+)</name>
        <dbReference type="ChEBI" id="CHEBI:18420"/>
    </cofactor>
</comment>
<evidence type="ECO:0000256" key="4">
    <source>
        <dbReference type="ARBA" id="ARBA00022801"/>
    </source>
</evidence>
<sequence length="232" mass="25882">MFMQGRDFCDRLQKLLAARHGDIGNKSDFFRSAVLLPLVDTAEGLAVLFEVRSGNLAWQPGEICFPGGRIEASDQSALAAAVRETAEELGLAPAQIRPLGPLDWVIGQIGVLLYPFVGYLAADVADLKPNREEVAEVFTVPLVWLLAAQPQVGHMEMATRPLSDFPFHLLADYSPDWKPRITYPVWFYQYGARVIWGLTARVLKGFLDLCREMERPSENLPTNPSKICLPDR</sequence>
<organism evidence="8 9">
    <name type="scientific">Thermosinus carboxydivorans Nor1</name>
    <dbReference type="NCBI Taxonomy" id="401526"/>
    <lineage>
        <taxon>Bacteria</taxon>
        <taxon>Bacillati</taxon>
        <taxon>Bacillota</taxon>
        <taxon>Negativicutes</taxon>
        <taxon>Selenomonadales</taxon>
        <taxon>Sporomusaceae</taxon>
        <taxon>Thermosinus</taxon>
    </lineage>
</organism>
<dbReference type="GO" id="GO:0046872">
    <property type="term" value="F:metal ion binding"/>
    <property type="evidence" value="ECO:0007669"/>
    <property type="project" value="UniProtKB-KW"/>
</dbReference>
<dbReference type="Gene3D" id="3.90.79.10">
    <property type="entry name" value="Nucleoside Triphosphate Pyrophosphohydrolase"/>
    <property type="match status" value="1"/>
</dbReference>
<proteinExistence type="predicted"/>
<dbReference type="InterPro" id="IPR045121">
    <property type="entry name" value="CoAse"/>
</dbReference>
<name>A1HSF8_9FIRM</name>
<dbReference type="PANTHER" id="PTHR12992:SF11">
    <property type="entry name" value="MITOCHONDRIAL COENZYME A DIPHOSPHATASE NUDT8"/>
    <property type="match status" value="1"/>
</dbReference>
<evidence type="ECO:0000313" key="9">
    <source>
        <dbReference type="Proteomes" id="UP000005139"/>
    </source>
</evidence>
<dbReference type="EMBL" id="AAWL01000016">
    <property type="protein sequence ID" value="EAX47022.1"/>
    <property type="molecule type" value="Genomic_DNA"/>
</dbReference>
<keyword evidence="9" id="KW-1185">Reference proteome</keyword>
<dbReference type="Pfam" id="PF00293">
    <property type="entry name" value="NUDIX"/>
    <property type="match status" value="1"/>
</dbReference>
<gene>
    <name evidence="8" type="ORF">TcarDRAFT_0717</name>
</gene>
<evidence type="ECO:0000256" key="1">
    <source>
        <dbReference type="ARBA" id="ARBA00001936"/>
    </source>
</evidence>
<evidence type="ECO:0000313" key="8">
    <source>
        <dbReference type="EMBL" id="EAX47022.1"/>
    </source>
</evidence>
<accession>A1HSF8</accession>
<comment type="caution">
    <text evidence="8">The sequence shown here is derived from an EMBL/GenBank/DDBJ whole genome shotgun (WGS) entry which is preliminary data.</text>
</comment>
<evidence type="ECO:0000256" key="5">
    <source>
        <dbReference type="ARBA" id="ARBA00022842"/>
    </source>
</evidence>
<dbReference type="Proteomes" id="UP000005139">
    <property type="component" value="Unassembled WGS sequence"/>
</dbReference>
<keyword evidence="4 8" id="KW-0378">Hydrolase</keyword>
<evidence type="ECO:0000256" key="6">
    <source>
        <dbReference type="ARBA" id="ARBA00023211"/>
    </source>
</evidence>
<dbReference type="InterPro" id="IPR015797">
    <property type="entry name" value="NUDIX_hydrolase-like_dom_sf"/>
</dbReference>
<evidence type="ECO:0000256" key="3">
    <source>
        <dbReference type="ARBA" id="ARBA00022723"/>
    </source>
</evidence>
<dbReference type="PROSITE" id="PS51462">
    <property type="entry name" value="NUDIX"/>
    <property type="match status" value="1"/>
</dbReference>
<reference evidence="8 9" key="1">
    <citation type="submission" date="2007-01" db="EMBL/GenBank/DDBJ databases">
        <title>Annotation of the draft genome assembly of Thermosinus carboxydivorans Nor1.</title>
        <authorList>
            <consortium name="US DOE Joint Genome Institute (JGI-ORNL)"/>
            <person name="Larimer F."/>
            <person name="Land M."/>
            <person name="Hauser L."/>
        </authorList>
    </citation>
    <scope>NUCLEOTIDE SEQUENCE [LARGE SCALE GENOMIC DNA]</scope>
    <source>
        <strain evidence="8 9">Nor1</strain>
    </source>
</reference>
<keyword evidence="3" id="KW-0479">Metal-binding</keyword>
<dbReference type="OrthoDB" id="9802805at2"/>
<dbReference type="AlphaFoldDB" id="A1HSF8"/>
<evidence type="ECO:0000259" key="7">
    <source>
        <dbReference type="PROSITE" id="PS51462"/>
    </source>
</evidence>
<keyword evidence="6" id="KW-0464">Manganese</keyword>
<protein>
    <submittedName>
        <fullName evidence="8">NUDIX hydrolase</fullName>
    </submittedName>
</protein>
<evidence type="ECO:0000256" key="2">
    <source>
        <dbReference type="ARBA" id="ARBA00001946"/>
    </source>
</evidence>
<keyword evidence="5" id="KW-0460">Magnesium</keyword>
<dbReference type="eggNOG" id="COG0494">
    <property type="taxonomic scope" value="Bacteria"/>
</dbReference>
<dbReference type="GO" id="GO:0010945">
    <property type="term" value="F:coenzyme A diphosphatase activity"/>
    <property type="evidence" value="ECO:0007669"/>
    <property type="project" value="InterPro"/>
</dbReference>
<dbReference type="PANTHER" id="PTHR12992">
    <property type="entry name" value="NUDIX HYDROLASE"/>
    <property type="match status" value="1"/>
</dbReference>
<reference evidence="8 9" key="2">
    <citation type="submission" date="2007-01" db="EMBL/GenBank/DDBJ databases">
        <title>Sequencing of the draft genome and assembly of Thermosinus carboxydivorans Nor1.</title>
        <authorList>
            <consortium name="US DOE Joint Genome Institute (JGI-PGF)"/>
            <person name="Copeland A."/>
            <person name="Lucas S."/>
            <person name="Lapidus A."/>
            <person name="Barry K."/>
            <person name="Glavina del Rio T."/>
            <person name="Dalin E."/>
            <person name="Tice H."/>
            <person name="Bruce D."/>
            <person name="Pitluck S."/>
            <person name="Richardson P."/>
        </authorList>
    </citation>
    <scope>NUCLEOTIDE SEQUENCE [LARGE SCALE GENOMIC DNA]</scope>
    <source>
        <strain evidence="8 9">Nor1</strain>
    </source>
</reference>
<feature type="domain" description="Nudix hydrolase" evidence="7">
    <location>
        <begin position="29"/>
        <end position="163"/>
    </location>
</feature>
<dbReference type="InterPro" id="IPR000086">
    <property type="entry name" value="NUDIX_hydrolase_dom"/>
</dbReference>
<dbReference type="CDD" id="cd03426">
    <property type="entry name" value="NUDIX_CoAse_Nudt7"/>
    <property type="match status" value="1"/>
</dbReference>